<accession>A0ABQ5Z326</accession>
<feature type="signal peptide" evidence="1">
    <location>
        <begin position="1"/>
        <end position="19"/>
    </location>
</feature>
<dbReference type="Proteomes" id="UP001156703">
    <property type="component" value="Unassembled WGS sequence"/>
</dbReference>
<sequence length="222" mass="23537">MNRLLLLLASVALVGAAPAPRDWRTNVVESPAGWTFGKPGAPLLVEYGSLGCPHCAHFAAETGSQIDGLVKAGKLRFGFRPFLIFPHDRAGFVLARCVPSSRRLGFIEAIYAGQADTRARLAAADGDDALRGRLYNAELAGPVEYAKVAADIGNLTTIAASHGLTAAAVDRCLADTAAHQWVTNADLTSRASGVRGTPTYFWKGVKLEETLTPEGLLAKLPR</sequence>
<dbReference type="RefSeq" id="WP_029939986.1">
    <property type="nucleotide sequence ID" value="NZ_BSOO01000006.1"/>
</dbReference>
<evidence type="ECO:0000259" key="2">
    <source>
        <dbReference type="Pfam" id="PF13462"/>
    </source>
</evidence>
<feature type="chain" id="PRO_5046141974" description="Thioredoxin-like fold domain-containing protein" evidence="1">
    <location>
        <begin position="20"/>
        <end position="222"/>
    </location>
</feature>
<dbReference type="Gene3D" id="3.40.30.10">
    <property type="entry name" value="Glutaredoxin"/>
    <property type="match status" value="1"/>
</dbReference>
<dbReference type="SUPFAM" id="SSF52833">
    <property type="entry name" value="Thioredoxin-like"/>
    <property type="match status" value="1"/>
</dbReference>
<keyword evidence="4" id="KW-1185">Reference proteome</keyword>
<comment type="caution">
    <text evidence="3">The sequence shown here is derived from an EMBL/GenBank/DDBJ whole genome shotgun (WGS) entry which is preliminary data.</text>
</comment>
<evidence type="ECO:0000313" key="3">
    <source>
        <dbReference type="EMBL" id="GLR47185.1"/>
    </source>
</evidence>
<feature type="domain" description="Thioredoxin-like fold" evidence="2">
    <location>
        <begin position="31"/>
        <end position="217"/>
    </location>
</feature>
<dbReference type="Pfam" id="PF13462">
    <property type="entry name" value="Thioredoxin_4"/>
    <property type="match status" value="1"/>
</dbReference>
<evidence type="ECO:0000256" key="1">
    <source>
        <dbReference type="SAM" id="SignalP"/>
    </source>
</evidence>
<dbReference type="Gene3D" id="1.10.40.110">
    <property type="match status" value="1"/>
</dbReference>
<evidence type="ECO:0000313" key="4">
    <source>
        <dbReference type="Proteomes" id="UP001156703"/>
    </source>
</evidence>
<organism evidence="3 4">
    <name type="scientific">Sphingomonas astaxanthinifaciens DSM 22298</name>
    <dbReference type="NCBI Taxonomy" id="1123267"/>
    <lineage>
        <taxon>Bacteria</taxon>
        <taxon>Pseudomonadati</taxon>
        <taxon>Pseudomonadota</taxon>
        <taxon>Alphaproteobacteria</taxon>
        <taxon>Sphingomonadales</taxon>
        <taxon>Sphingomonadaceae</taxon>
        <taxon>Sphingomonas</taxon>
    </lineage>
</organism>
<protein>
    <recommendedName>
        <fullName evidence="2">Thioredoxin-like fold domain-containing protein</fullName>
    </recommendedName>
</protein>
<reference evidence="4" key="1">
    <citation type="journal article" date="2019" name="Int. J. Syst. Evol. Microbiol.">
        <title>The Global Catalogue of Microorganisms (GCM) 10K type strain sequencing project: providing services to taxonomists for standard genome sequencing and annotation.</title>
        <authorList>
            <consortium name="The Broad Institute Genomics Platform"/>
            <consortium name="The Broad Institute Genome Sequencing Center for Infectious Disease"/>
            <person name="Wu L."/>
            <person name="Ma J."/>
        </authorList>
    </citation>
    <scope>NUCLEOTIDE SEQUENCE [LARGE SCALE GENOMIC DNA]</scope>
    <source>
        <strain evidence="4">NBRC 102146</strain>
    </source>
</reference>
<proteinExistence type="predicted"/>
<dbReference type="InterPro" id="IPR036249">
    <property type="entry name" value="Thioredoxin-like_sf"/>
</dbReference>
<keyword evidence="1" id="KW-0732">Signal</keyword>
<dbReference type="InterPro" id="IPR012336">
    <property type="entry name" value="Thioredoxin-like_fold"/>
</dbReference>
<gene>
    <name evidence="3" type="ORF">GCM10007925_08960</name>
</gene>
<dbReference type="EMBL" id="BSOO01000006">
    <property type="protein sequence ID" value="GLR47185.1"/>
    <property type="molecule type" value="Genomic_DNA"/>
</dbReference>
<name>A0ABQ5Z326_9SPHN</name>